<evidence type="ECO:0000313" key="2">
    <source>
        <dbReference type="EMBL" id="XBH08173.1"/>
    </source>
</evidence>
<accession>A0AAU7CT67</accession>
<dbReference type="EMBL" id="CP155447">
    <property type="protein sequence ID" value="XBH08173.1"/>
    <property type="molecule type" value="Genomic_DNA"/>
</dbReference>
<keyword evidence="1" id="KW-0812">Transmembrane</keyword>
<evidence type="ECO:0008006" key="3">
    <source>
        <dbReference type="Google" id="ProtNLM"/>
    </source>
</evidence>
<keyword evidence="1" id="KW-0472">Membrane</keyword>
<dbReference type="AlphaFoldDB" id="A0AAU7CT67"/>
<keyword evidence="1" id="KW-1133">Transmembrane helix</keyword>
<organism evidence="2">
    <name type="scientific">Singulisphaera sp. Ch08</name>
    <dbReference type="NCBI Taxonomy" id="3120278"/>
    <lineage>
        <taxon>Bacteria</taxon>
        <taxon>Pseudomonadati</taxon>
        <taxon>Planctomycetota</taxon>
        <taxon>Planctomycetia</taxon>
        <taxon>Isosphaerales</taxon>
        <taxon>Isosphaeraceae</taxon>
        <taxon>Singulisphaera</taxon>
    </lineage>
</organism>
<protein>
    <recommendedName>
        <fullName evidence="3">Prepilin-type N-terminal cleavage/methylation domain-containing protein</fullName>
    </recommendedName>
</protein>
<reference evidence="2" key="1">
    <citation type="submission" date="2024-05" db="EMBL/GenBank/DDBJ databases">
        <title>Planctomycetes of the genus Singulisphaera possess chitinolytic capabilities.</title>
        <authorList>
            <person name="Ivanova A."/>
        </authorList>
    </citation>
    <scope>NUCLEOTIDE SEQUENCE</scope>
    <source>
        <strain evidence="2">Ch08T</strain>
    </source>
</reference>
<sequence>MTLGRANAFSRRRAFTMVEVAITSLLLVIAMTVTLQVLGWVATERRAVERRQCALSESANLMERLAARPWDELTADALKDVKLSESATRALPGAELSVAVADKTESGGSKLLSLRLRWRNRAGGWEAPVRLSAWTYRSGRGR</sequence>
<evidence type="ECO:0000256" key="1">
    <source>
        <dbReference type="SAM" id="Phobius"/>
    </source>
</evidence>
<name>A0AAU7CT67_9BACT</name>
<gene>
    <name evidence="2" type="ORF">V5E97_19675</name>
</gene>
<proteinExistence type="predicted"/>
<dbReference type="RefSeq" id="WP_406701009.1">
    <property type="nucleotide sequence ID" value="NZ_CP155447.1"/>
</dbReference>
<feature type="transmembrane region" description="Helical" evidence="1">
    <location>
        <begin position="20"/>
        <end position="42"/>
    </location>
</feature>